<keyword evidence="2" id="KW-1185">Reference proteome</keyword>
<evidence type="ECO:0000313" key="2">
    <source>
        <dbReference type="Proteomes" id="UP000003653"/>
    </source>
</evidence>
<dbReference type="HOGENOM" id="CLU_3063689_0_0_11"/>
<organism evidence="1 2">
    <name type="scientific">Mycobacterium parascrofulaceum ATCC BAA-614</name>
    <dbReference type="NCBI Taxonomy" id="525368"/>
    <lineage>
        <taxon>Bacteria</taxon>
        <taxon>Bacillati</taxon>
        <taxon>Actinomycetota</taxon>
        <taxon>Actinomycetes</taxon>
        <taxon>Mycobacteriales</taxon>
        <taxon>Mycobacteriaceae</taxon>
        <taxon>Mycobacterium</taxon>
        <taxon>Mycobacterium simiae complex</taxon>
    </lineage>
</organism>
<dbReference type="AlphaFoldDB" id="D5PG94"/>
<name>D5PG94_9MYCO</name>
<dbReference type="Proteomes" id="UP000003653">
    <property type="component" value="Unassembled WGS sequence"/>
</dbReference>
<protein>
    <submittedName>
        <fullName evidence="1">Uncharacterized protein</fullName>
    </submittedName>
</protein>
<sequence>MVNLCCSRPLFASIPLSCKRFKQLLRGACTFVGPGLWSMSHQSRCSTFPPYKG</sequence>
<proteinExistence type="predicted"/>
<gene>
    <name evidence="1" type="ORF">HMPREF0591_5188</name>
</gene>
<reference evidence="1 2" key="1">
    <citation type="submission" date="2010-04" db="EMBL/GenBank/DDBJ databases">
        <authorList>
            <person name="Muzny D."/>
            <person name="Qin X."/>
            <person name="Deng J."/>
            <person name="Jiang H."/>
            <person name="Liu Y."/>
            <person name="Qu J."/>
            <person name="Song X.-Z."/>
            <person name="Zhang L."/>
            <person name="Thornton R."/>
            <person name="Coyle M."/>
            <person name="Francisco L."/>
            <person name="Jackson L."/>
            <person name="Javaid M."/>
            <person name="Korchina V."/>
            <person name="Kovar C."/>
            <person name="Mata R."/>
            <person name="Mathew T."/>
            <person name="Ngo R."/>
            <person name="Nguyen L."/>
            <person name="Nguyen N."/>
            <person name="Okwuonu G."/>
            <person name="Ongeri F."/>
            <person name="Pham C."/>
            <person name="Simmons D."/>
            <person name="Wilczek-Boney K."/>
            <person name="Hale W."/>
            <person name="Jakkamsetti A."/>
            <person name="Pham P."/>
            <person name="Ruth R."/>
            <person name="San Lucas F."/>
            <person name="Warren J."/>
            <person name="Zhang J."/>
            <person name="Zhao Z."/>
            <person name="Zhou C."/>
            <person name="Zhu D."/>
            <person name="Lee S."/>
            <person name="Bess C."/>
            <person name="Blankenburg K."/>
            <person name="Forbes L."/>
            <person name="Fu Q."/>
            <person name="Gubbala S."/>
            <person name="Hirani K."/>
            <person name="Jayaseelan J.C."/>
            <person name="Lara F."/>
            <person name="Munidasa M."/>
            <person name="Palculict T."/>
            <person name="Patil S."/>
            <person name="Pu L.-L."/>
            <person name="Saada N."/>
            <person name="Tang L."/>
            <person name="Weissenberger G."/>
            <person name="Zhu Y."/>
            <person name="Hemphill L."/>
            <person name="Shang Y."/>
            <person name="Youmans B."/>
            <person name="Ayvaz T."/>
            <person name="Ross M."/>
            <person name="Santibanez J."/>
            <person name="Aqrawi P."/>
            <person name="Gross S."/>
            <person name="Joshi V."/>
            <person name="Fowler G."/>
            <person name="Nazareth L."/>
            <person name="Reid J."/>
            <person name="Worley K."/>
            <person name="Petrosino J."/>
            <person name="Highlander S."/>
            <person name="Gibbs R."/>
        </authorList>
    </citation>
    <scope>NUCLEOTIDE SEQUENCE [LARGE SCALE GENOMIC DNA]</scope>
    <source>
        <strain evidence="1 2">ATCC BAA-614</strain>
    </source>
</reference>
<accession>D5PG94</accession>
<dbReference type="EMBL" id="ADNV01000347">
    <property type="protein sequence ID" value="EFG74891.1"/>
    <property type="molecule type" value="Genomic_DNA"/>
</dbReference>
<comment type="caution">
    <text evidence="1">The sequence shown here is derived from an EMBL/GenBank/DDBJ whole genome shotgun (WGS) entry which is preliminary data.</text>
</comment>
<evidence type="ECO:0000313" key="1">
    <source>
        <dbReference type="EMBL" id="EFG74891.1"/>
    </source>
</evidence>